<comment type="caution">
    <text evidence="2">The sequence shown here is derived from an EMBL/GenBank/DDBJ whole genome shotgun (WGS) entry which is preliminary data.</text>
</comment>
<dbReference type="OrthoDB" id="5432749at2"/>
<protein>
    <recommendedName>
        <fullName evidence="4">PEP-CTERM protein-sorting domain-containing protein</fullName>
    </recommendedName>
</protein>
<feature type="chain" id="PRO_5013701474" description="PEP-CTERM protein-sorting domain-containing protein" evidence="1">
    <location>
        <begin position="23"/>
        <end position="262"/>
    </location>
</feature>
<organism evidence="2 3">
    <name type="scientific">Massilia eurypsychrophila</name>
    <dbReference type="NCBI Taxonomy" id="1485217"/>
    <lineage>
        <taxon>Bacteria</taxon>
        <taxon>Pseudomonadati</taxon>
        <taxon>Pseudomonadota</taxon>
        <taxon>Betaproteobacteria</taxon>
        <taxon>Burkholderiales</taxon>
        <taxon>Oxalobacteraceae</taxon>
        <taxon>Telluria group</taxon>
        <taxon>Massilia</taxon>
    </lineage>
</organism>
<keyword evidence="1" id="KW-0732">Signal</keyword>
<evidence type="ECO:0000313" key="3">
    <source>
        <dbReference type="Proteomes" id="UP000230390"/>
    </source>
</evidence>
<reference evidence="2 3" key="1">
    <citation type="submission" date="2017-10" db="EMBL/GenBank/DDBJ databases">
        <title>Massilia psychrophilum sp. nov., a novel purple-pigmented bacterium isolated from Tianshan glacier, Xinjiang Municipality, China.</title>
        <authorList>
            <person name="Wang H."/>
        </authorList>
    </citation>
    <scope>NUCLEOTIDE SEQUENCE [LARGE SCALE GENOMIC DNA]</scope>
    <source>
        <strain evidence="2 3">JCM 30074</strain>
    </source>
</reference>
<dbReference type="EMBL" id="PDOC01000032">
    <property type="protein sequence ID" value="PIL42223.1"/>
    <property type="molecule type" value="Genomic_DNA"/>
</dbReference>
<name>A0A2G8T8C6_9BURK</name>
<evidence type="ECO:0008006" key="4">
    <source>
        <dbReference type="Google" id="ProtNLM"/>
    </source>
</evidence>
<accession>A0A2G8T8C6</accession>
<proteinExistence type="predicted"/>
<evidence type="ECO:0000313" key="2">
    <source>
        <dbReference type="EMBL" id="PIL42223.1"/>
    </source>
</evidence>
<keyword evidence="3" id="KW-1185">Reference proteome</keyword>
<evidence type="ECO:0000256" key="1">
    <source>
        <dbReference type="SAM" id="SignalP"/>
    </source>
</evidence>
<dbReference type="AlphaFoldDB" id="A0A2G8T8C6"/>
<sequence>MKNLFSVVIAACLAFATAGASASGISDIGVNGYWGGDGHGYNDVIGNSTYDIQGATITRVGSILTVTIATNFAGHAGTQPGSAPGGIGYGDVFLSKIWNPFGTDSHHANDNAANGTLWNYGMSLDNRWSNTGGDFKLYKLNGATNAANIYNSEKFMTCDIGSECYYRNGQATAVNRGSSTVADTGLTGKWSVTTDQELRFVINIASSDLMNFASFAMHWGETCQNDVIEGAVSMVPTPGSIPLIALGLGALLFWRHRQVTAE</sequence>
<dbReference type="RefSeq" id="WP_099793500.1">
    <property type="nucleotide sequence ID" value="NZ_JBHLYV010000028.1"/>
</dbReference>
<dbReference type="Proteomes" id="UP000230390">
    <property type="component" value="Unassembled WGS sequence"/>
</dbReference>
<gene>
    <name evidence="2" type="ORF">CR105_25475</name>
</gene>
<feature type="signal peptide" evidence="1">
    <location>
        <begin position="1"/>
        <end position="22"/>
    </location>
</feature>